<evidence type="ECO:0000256" key="1">
    <source>
        <dbReference type="ARBA" id="ARBA00004236"/>
    </source>
</evidence>
<dbReference type="PANTHER" id="PTHR11923">
    <property type="entry name" value="SCAVENGER RECEPTOR CLASS B TYPE-1 SR-B1"/>
    <property type="match status" value="1"/>
</dbReference>
<protein>
    <recommendedName>
        <fullName evidence="12">Sensory neuron membrane protein 2</fullName>
    </recommendedName>
</protein>
<dbReference type="GO" id="GO:0005737">
    <property type="term" value="C:cytoplasm"/>
    <property type="evidence" value="ECO:0007669"/>
    <property type="project" value="TreeGrafter"/>
</dbReference>
<organism evidence="14 15">
    <name type="scientific">Laodelphax striatellus</name>
    <name type="common">Small brown planthopper</name>
    <name type="synonym">Delphax striatella</name>
    <dbReference type="NCBI Taxonomy" id="195883"/>
    <lineage>
        <taxon>Eukaryota</taxon>
        <taxon>Metazoa</taxon>
        <taxon>Ecdysozoa</taxon>
        <taxon>Arthropoda</taxon>
        <taxon>Hexapoda</taxon>
        <taxon>Insecta</taxon>
        <taxon>Pterygota</taxon>
        <taxon>Neoptera</taxon>
        <taxon>Paraneoptera</taxon>
        <taxon>Hemiptera</taxon>
        <taxon>Auchenorrhyncha</taxon>
        <taxon>Fulgoroidea</taxon>
        <taxon>Delphacidae</taxon>
        <taxon>Criomorphinae</taxon>
        <taxon>Laodelphax</taxon>
    </lineage>
</organism>
<evidence type="ECO:0000256" key="3">
    <source>
        <dbReference type="ARBA" id="ARBA00022475"/>
    </source>
</evidence>
<comment type="similarity">
    <text evidence="2">Belongs to the CD36 family.</text>
</comment>
<keyword evidence="15" id="KW-1185">Reference proteome</keyword>
<evidence type="ECO:0000256" key="7">
    <source>
        <dbReference type="ARBA" id="ARBA00022989"/>
    </source>
</evidence>
<comment type="caution">
    <text evidence="14">The sequence shown here is derived from an EMBL/GenBank/DDBJ whole genome shotgun (WGS) entry which is preliminary data.</text>
</comment>
<feature type="transmembrane region" description="Helical" evidence="13">
    <location>
        <begin position="108"/>
        <end position="129"/>
    </location>
</feature>
<keyword evidence="8 13" id="KW-0472">Membrane</keyword>
<dbReference type="Pfam" id="PF01130">
    <property type="entry name" value="CD36"/>
    <property type="match status" value="1"/>
</dbReference>
<evidence type="ECO:0000256" key="8">
    <source>
        <dbReference type="ARBA" id="ARBA00023136"/>
    </source>
</evidence>
<reference evidence="14 15" key="1">
    <citation type="journal article" date="2017" name="Gigascience">
        <title>Genome sequence of the small brown planthopper, Laodelphax striatellus.</title>
        <authorList>
            <person name="Zhu J."/>
            <person name="Jiang F."/>
            <person name="Wang X."/>
            <person name="Yang P."/>
            <person name="Bao Y."/>
            <person name="Zhao W."/>
            <person name="Wang W."/>
            <person name="Lu H."/>
            <person name="Wang Q."/>
            <person name="Cui N."/>
            <person name="Li J."/>
            <person name="Chen X."/>
            <person name="Luo L."/>
            <person name="Yu J."/>
            <person name="Kang L."/>
            <person name="Cui F."/>
        </authorList>
    </citation>
    <scope>NUCLEOTIDE SEQUENCE [LARGE SCALE GENOMIC DNA]</scope>
    <source>
        <strain evidence="14">Lst14</strain>
    </source>
</reference>
<evidence type="ECO:0000256" key="4">
    <source>
        <dbReference type="ARBA" id="ARBA00022606"/>
    </source>
</evidence>
<evidence type="ECO:0000256" key="12">
    <source>
        <dbReference type="ARBA" id="ARBA00040645"/>
    </source>
</evidence>
<evidence type="ECO:0000313" key="15">
    <source>
        <dbReference type="Proteomes" id="UP000291343"/>
    </source>
</evidence>
<keyword evidence="10" id="KW-0675">Receptor</keyword>
<name>A0A482WFP8_LAOST</name>
<sequence length="140" mass="15901">MDVPVIMSKPHFLDAADDLLDDIDGLKPDPEIHNSFFDIEPITGIPLKGYQRIQVNLKLNQITTMTLMKDLRNLTFPLLWVEEGSQLGPEEVDKLNELIIEQLLIINIVKWSILTISSSVIIITSLFMCKHSKCNTNGKR</sequence>
<dbReference type="Proteomes" id="UP000291343">
    <property type="component" value="Unassembled WGS sequence"/>
</dbReference>
<gene>
    <name evidence="14" type="ORF">LSTR_LSTR001829</name>
</gene>
<dbReference type="SMR" id="A0A482WFP8"/>
<keyword evidence="7 13" id="KW-1133">Transmembrane helix</keyword>
<proteinExistence type="inferred from homology"/>
<evidence type="ECO:0000256" key="2">
    <source>
        <dbReference type="ARBA" id="ARBA00010532"/>
    </source>
</evidence>
<dbReference type="GO" id="GO:0005886">
    <property type="term" value="C:plasma membrane"/>
    <property type="evidence" value="ECO:0007669"/>
    <property type="project" value="UniProtKB-SubCell"/>
</dbReference>
<keyword evidence="4" id="KW-0716">Sensory transduction</keyword>
<dbReference type="EMBL" id="QKKF02037264">
    <property type="protein sequence ID" value="RZF32365.1"/>
    <property type="molecule type" value="Genomic_DNA"/>
</dbReference>
<evidence type="ECO:0000256" key="9">
    <source>
        <dbReference type="ARBA" id="ARBA00023157"/>
    </source>
</evidence>
<comment type="subcellular location">
    <subcellularLocation>
        <location evidence="1">Cell membrane</location>
    </subcellularLocation>
</comment>
<dbReference type="InParanoid" id="A0A482WFP8"/>
<evidence type="ECO:0000256" key="6">
    <source>
        <dbReference type="ARBA" id="ARBA00022725"/>
    </source>
</evidence>
<dbReference type="InterPro" id="IPR002159">
    <property type="entry name" value="CD36_fam"/>
</dbReference>
<dbReference type="PANTHER" id="PTHR11923:SF109">
    <property type="entry name" value="SENSORY NEURON MEMBRANE PROTEIN 2"/>
    <property type="match status" value="1"/>
</dbReference>
<evidence type="ECO:0000256" key="5">
    <source>
        <dbReference type="ARBA" id="ARBA00022692"/>
    </source>
</evidence>
<dbReference type="AlphaFoldDB" id="A0A482WFP8"/>
<keyword evidence="5 13" id="KW-0812">Transmembrane</keyword>
<keyword evidence="6" id="KW-0552">Olfaction</keyword>
<keyword evidence="9" id="KW-1015">Disulfide bond</keyword>
<dbReference type="GO" id="GO:0007608">
    <property type="term" value="P:sensory perception of smell"/>
    <property type="evidence" value="ECO:0007669"/>
    <property type="project" value="UniProtKB-KW"/>
</dbReference>
<dbReference type="GO" id="GO:0005044">
    <property type="term" value="F:scavenger receptor activity"/>
    <property type="evidence" value="ECO:0007669"/>
    <property type="project" value="TreeGrafter"/>
</dbReference>
<evidence type="ECO:0000256" key="13">
    <source>
        <dbReference type="SAM" id="Phobius"/>
    </source>
</evidence>
<dbReference type="OrthoDB" id="6596195at2759"/>
<evidence type="ECO:0000256" key="11">
    <source>
        <dbReference type="ARBA" id="ARBA00023180"/>
    </source>
</evidence>
<accession>A0A482WFP8</accession>
<evidence type="ECO:0000256" key="10">
    <source>
        <dbReference type="ARBA" id="ARBA00023170"/>
    </source>
</evidence>
<keyword evidence="11" id="KW-0325">Glycoprotein</keyword>
<keyword evidence="3" id="KW-1003">Cell membrane</keyword>
<evidence type="ECO:0000313" key="14">
    <source>
        <dbReference type="EMBL" id="RZF32365.1"/>
    </source>
</evidence>